<dbReference type="EMBL" id="CP034900">
    <property type="protein sequence ID" value="QCI16201.1"/>
    <property type="molecule type" value="Genomic_DNA"/>
</dbReference>
<keyword evidence="3 7" id="KW-0133">Cell shape</keyword>
<comment type="pathway">
    <text evidence="7">Cell wall biogenesis; peptidoglycan biosynthesis.</text>
</comment>
<dbReference type="UniPathway" id="UPA00219"/>
<protein>
    <recommendedName>
        <fullName evidence="2 7">Glutamate racemase</fullName>
        <ecNumber evidence="2 7">5.1.1.3</ecNumber>
    </recommendedName>
</protein>
<dbReference type="InterPro" id="IPR004391">
    <property type="entry name" value="Glu_race"/>
</dbReference>
<accession>A0A4D6XQQ8</accession>
<keyword evidence="6 7" id="KW-0961">Cell wall biogenesis/degradation</keyword>
<comment type="similarity">
    <text evidence="7">Belongs to the aspartate/glutamate racemases family.</text>
</comment>
<sequence length="261" mass="30380">MLIFDSGAGGLSFLKIINKRMPNIKYIYILDNEAFPYGNKTELFLIERSIKIINIIKKKYPITIVVIACNTVSTVALSTLRKKFNFPIIGIFPRIKAAEKITKNKIIGLIATKRTINSSYTQNIIYKKSSCNIIKVIGTNKLALIAEKKIRGLKFSKISLANIFKPWNQVQKKPDTIILGCTHFLLLKKEIKKILCTPYIYFIDSTEIPLLQIKKYFAKFNKNQIIQKNIFFYSEYNKELRELLFFLKQYDFYTIQHIIIN</sequence>
<dbReference type="RefSeq" id="WP_158364882.1">
    <property type="nucleotide sequence ID" value="NZ_CP034900.1"/>
</dbReference>
<evidence type="ECO:0000256" key="1">
    <source>
        <dbReference type="ARBA" id="ARBA00001602"/>
    </source>
</evidence>
<dbReference type="GO" id="GO:0008881">
    <property type="term" value="F:glutamate racemase activity"/>
    <property type="evidence" value="ECO:0007669"/>
    <property type="project" value="UniProtKB-UniRule"/>
</dbReference>
<feature type="active site" description="Proton donor/acceptor" evidence="7">
    <location>
        <position position="181"/>
    </location>
</feature>
<name>A0A4D6XQQ8_9GAMM</name>
<evidence type="ECO:0000256" key="3">
    <source>
        <dbReference type="ARBA" id="ARBA00022960"/>
    </source>
</evidence>
<comment type="catalytic activity">
    <reaction evidence="1 7">
        <text>L-glutamate = D-glutamate</text>
        <dbReference type="Rhea" id="RHEA:12813"/>
        <dbReference type="ChEBI" id="CHEBI:29985"/>
        <dbReference type="ChEBI" id="CHEBI:29986"/>
        <dbReference type="EC" id="5.1.1.3"/>
    </reaction>
</comment>
<dbReference type="GO" id="GO:0071555">
    <property type="term" value="P:cell wall organization"/>
    <property type="evidence" value="ECO:0007669"/>
    <property type="project" value="UniProtKB-KW"/>
</dbReference>
<dbReference type="GO" id="GO:0008360">
    <property type="term" value="P:regulation of cell shape"/>
    <property type="evidence" value="ECO:0007669"/>
    <property type="project" value="UniProtKB-KW"/>
</dbReference>
<dbReference type="EC" id="5.1.1.3" evidence="2 7"/>
<dbReference type="Proteomes" id="UP000298654">
    <property type="component" value="Chromosome"/>
</dbReference>
<feature type="active site" description="Proton donor/acceptor" evidence="7">
    <location>
        <position position="69"/>
    </location>
</feature>
<evidence type="ECO:0000256" key="4">
    <source>
        <dbReference type="ARBA" id="ARBA00022984"/>
    </source>
</evidence>
<proteinExistence type="inferred from homology"/>
<dbReference type="HAMAP" id="MF_00258">
    <property type="entry name" value="Glu_racemase"/>
    <property type="match status" value="1"/>
</dbReference>
<dbReference type="GO" id="GO:0009252">
    <property type="term" value="P:peptidoglycan biosynthetic process"/>
    <property type="evidence" value="ECO:0007669"/>
    <property type="project" value="UniProtKB-UniRule"/>
</dbReference>
<dbReference type="SUPFAM" id="SSF53681">
    <property type="entry name" value="Aspartate/glutamate racemase"/>
    <property type="match status" value="2"/>
</dbReference>
<dbReference type="InterPro" id="IPR001920">
    <property type="entry name" value="Asp/Glu_race"/>
</dbReference>
<evidence type="ECO:0000256" key="6">
    <source>
        <dbReference type="ARBA" id="ARBA00023316"/>
    </source>
</evidence>
<gene>
    <name evidence="7 8" type="primary">murI</name>
    <name evidence="8" type="ORF">D9V59_02780</name>
</gene>
<keyword evidence="5 7" id="KW-0413">Isomerase</keyword>
<evidence type="ECO:0000256" key="7">
    <source>
        <dbReference type="HAMAP-Rule" id="MF_00258"/>
    </source>
</evidence>
<dbReference type="PANTHER" id="PTHR21198:SF2">
    <property type="entry name" value="GLUTAMATE RACEMASE"/>
    <property type="match status" value="1"/>
</dbReference>
<evidence type="ECO:0000256" key="5">
    <source>
        <dbReference type="ARBA" id="ARBA00023235"/>
    </source>
</evidence>
<feature type="binding site" evidence="7">
    <location>
        <begin position="5"/>
        <end position="6"/>
    </location>
    <ligand>
        <name>substrate</name>
    </ligand>
</feature>
<reference evidence="8 9" key="1">
    <citation type="submission" date="2018-12" db="EMBL/GenBank/DDBJ databases">
        <authorList>
            <person name="Chong R.A."/>
        </authorList>
    </citation>
    <scope>NUCLEOTIDE SEQUENCE [LARGE SCALE GENOMIC DNA]</scope>
    <source>
        <strain evidence="8 9">Aar</strain>
    </source>
</reference>
<dbReference type="NCBIfam" id="TIGR00067">
    <property type="entry name" value="glut_race"/>
    <property type="match status" value="1"/>
</dbReference>
<keyword evidence="4 7" id="KW-0573">Peptidoglycan synthesis</keyword>
<feature type="binding site" evidence="7">
    <location>
        <begin position="182"/>
        <end position="183"/>
    </location>
    <ligand>
        <name>substrate</name>
    </ligand>
</feature>
<dbReference type="Pfam" id="PF01177">
    <property type="entry name" value="Asp_Glu_race"/>
    <property type="match status" value="1"/>
</dbReference>
<dbReference type="PANTHER" id="PTHR21198">
    <property type="entry name" value="GLUTAMATE RACEMASE"/>
    <property type="match status" value="1"/>
</dbReference>
<feature type="binding site" evidence="7">
    <location>
        <begin position="37"/>
        <end position="38"/>
    </location>
    <ligand>
        <name>substrate</name>
    </ligand>
</feature>
<organism evidence="8 9">
    <name type="scientific">Buchnera aphidicola</name>
    <name type="common">Artemisaphis artemisicola</name>
    <dbReference type="NCBI Taxonomy" id="1241836"/>
    <lineage>
        <taxon>Bacteria</taxon>
        <taxon>Pseudomonadati</taxon>
        <taxon>Pseudomonadota</taxon>
        <taxon>Gammaproteobacteria</taxon>
        <taxon>Enterobacterales</taxon>
        <taxon>Erwiniaceae</taxon>
        <taxon>Buchnera</taxon>
    </lineage>
</organism>
<evidence type="ECO:0000313" key="9">
    <source>
        <dbReference type="Proteomes" id="UP000298654"/>
    </source>
</evidence>
<dbReference type="Gene3D" id="3.40.50.1860">
    <property type="match status" value="2"/>
</dbReference>
<evidence type="ECO:0000313" key="8">
    <source>
        <dbReference type="EMBL" id="QCI16201.1"/>
    </source>
</evidence>
<dbReference type="OrthoDB" id="9801055at2"/>
<comment type="function">
    <text evidence="7">Provides the (R)-glutamate required for cell wall biosynthesis.</text>
</comment>
<reference evidence="8 9" key="2">
    <citation type="submission" date="2019-05" db="EMBL/GenBank/DDBJ databases">
        <title>Genome evolution of the obligate endosymbiont Buchnera aphidicola.</title>
        <authorList>
            <person name="Moran N.A."/>
        </authorList>
    </citation>
    <scope>NUCLEOTIDE SEQUENCE [LARGE SCALE GENOMIC DNA]</scope>
    <source>
        <strain evidence="8 9">Aar</strain>
    </source>
</reference>
<dbReference type="InterPro" id="IPR015942">
    <property type="entry name" value="Asp/Glu/hydantoin_racemase"/>
</dbReference>
<dbReference type="AlphaFoldDB" id="A0A4D6XQQ8"/>
<evidence type="ECO:0000256" key="2">
    <source>
        <dbReference type="ARBA" id="ARBA00013090"/>
    </source>
</evidence>
<feature type="binding site" evidence="7">
    <location>
        <begin position="70"/>
        <end position="71"/>
    </location>
    <ligand>
        <name>substrate</name>
    </ligand>
</feature>